<organism evidence="1 2">
    <name type="scientific">Actinacidiphila glaucinigra</name>
    <dbReference type="NCBI Taxonomy" id="235986"/>
    <lineage>
        <taxon>Bacteria</taxon>
        <taxon>Bacillati</taxon>
        <taxon>Actinomycetota</taxon>
        <taxon>Actinomycetes</taxon>
        <taxon>Kitasatosporales</taxon>
        <taxon>Streptomycetaceae</taxon>
        <taxon>Actinacidiphila</taxon>
    </lineage>
</organism>
<protein>
    <submittedName>
        <fullName evidence="1">Uncharacterized protein</fullName>
    </submittedName>
</protein>
<dbReference type="RefSeq" id="WP_089228552.1">
    <property type="nucleotide sequence ID" value="NZ_FZOF01000033.1"/>
</dbReference>
<accession>A0A239NC95</accession>
<dbReference type="AlphaFoldDB" id="A0A239NC95"/>
<proteinExistence type="predicted"/>
<reference evidence="1 2" key="1">
    <citation type="submission" date="2017-06" db="EMBL/GenBank/DDBJ databases">
        <authorList>
            <person name="Kim H.J."/>
            <person name="Triplett B.A."/>
        </authorList>
    </citation>
    <scope>NUCLEOTIDE SEQUENCE [LARGE SCALE GENOMIC DNA]</scope>
    <source>
        <strain evidence="1 2">CGMCC 4.1858</strain>
    </source>
</reference>
<sequence>MPLDDAFKARMAEPDFWPVYLFDDDAPDVFEEDADEQETFVTRFRLGEAFALVLDFTPGLEYVELALEAPGLPDPTTVGWDDQAHFHPHVMPWRELDLLCRAVALGDPELRHPGPMAALLCRFAFLADNDDLDRVTPLVDGAFALMRPSSREARPRPETRAWLDLRNLAGTGLDWSARPDGHDAVDQPGTDGLPLYSLRTPDSEEFPFAAWSALLTRARESVSALARDPALARPGVRQALDRCTAPDGHGHLPALADALAAAGYTHPVVMRALERPVHRAEACWVVETMSGLPQGELVSRWFGPSPLAGSETWRLSLHVPVLGRAPRFGHQIAEALDAALRESDLGHAEVGGSSMRPENGTFVCTSTSIDVLIRDDLTRGVGVVSRVLHDHDAAQTATLHPAGKPDVITLPA</sequence>
<evidence type="ECO:0000313" key="1">
    <source>
        <dbReference type="EMBL" id="SNT52103.1"/>
    </source>
</evidence>
<evidence type="ECO:0000313" key="2">
    <source>
        <dbReference type="Proteomes" id="UP000198280"/>
    </source>
</evidence>
<name>A0A239NC95_9ACTN</name>
<dbReference type="Proteomes" id="UP000198280">
    <property type="component" value="Unassembled WGS sequence"/>
</dbReference>
<keyword evidence="2" id="KW-1185">Reference proteome</keyword>
<dbReference type="EMBL" id="FZOF01000033">
    <property type="protein sequence ID" value="SNT52103.1"/>
    <property type="molecule type" value="Genomic_DNA"/>
</dbReference>
<dbReference type="OrthoDB" id="2612449at2"/>
<gene>
    <name evidence="1" type="ORF">SAMN05216252_13371</name>
</gene>